<organism evidence="1 2">
    <name type="scientific">Dreissena polymorpha</name>
    <name type="common">Zebra mussel</name>
    <name type="synonym">Mytilus polymorpha</name>
    <dbReference type="NCBI Taxonomy" id="45954"/>
    <lineage>
        <taxon>Eukaryota</taxon>
        <taxon>Metazoa</taxon>
        <taxon>Spiralia</taxon>
        <taxon>Lophotrochozoa</taxon>
        <taxon>Mollusca</taxon>
        <taxon>Bivalvia</taxon>
        <taxon>Autobranchia</taxon>
        <taxon>Heteroconchia</taxon>
        <taxon>Euheterodonta</taxon>
        <taxon>Imparidentia</taxon>
        <taxon>Neoheterodontei</taxon>
        <taxon>Myida</taxon>
        <taxon>Dreissenoidea</taxon>
        <taxon>Dreissenidae</taxon>
        <taxon>Dreissena</taxon>
    </lineage>
</organism>
<dbReference type="AlphaFoldDB" id="A0A9D4CXT2"/>
<evidence type="ECO:0000313" key="1">
    <source>
        <dbReference type="EMBL" id="KAH3735481.1"/>
    </source>
</evidence>
<evidence type="ECO:0000313" key="2">
    <source>
        <dbReference type="Proteomes" id="UP000828390"/>
    </source>
</evidence>
<sequence length="75" mass="8487">MFYHAQTFQQLGSVAVHDINYDSLHVRRDVGDADDELPARRIVSPGKNGTPLTLPEARADFPLVRAYKYGLYSKH</sequence>
<comment type="caution">
    <text evidence="1">The sequence shown here is derived from an EMBL/GenBank/DDBJ whole genome shotgun (WGS) entry which is preliminary data.</text>
</comment>
<keyword evidence="2" id="KW-1185">Reference proteome</keyword>
<dbReference type="EMBL" id="JAIWYP010000011">
    <property type="protein sequence ID" value="KAH3735481.1"/>
    <property type="molecule type" value="Genomic_DNA"/>
</dbReference>
<dbReference type="Proteomes" id="UP000828390">
    <property type="component" value="Unassembled WGS sequence"/>
</dbReference>
<protein>
    <submittedName>
        <fullName evidence="1">Uncharacterized protein</fullName>
    </submittedName>
</protein>
<accession>A0A9D4CXT2</accession>
<name>A0A9D4CXT2_DREPO</name>
<gene>
    <name evidence="1" type="ORF">DPMN_042013</name>
</gene>
<proteinExistence type="predicted"/>
<reference evidence="1" key="1">
    <citation type="journal article" date="2019" name="bioRxiv">
        <title>The Genome of the Zebra Mussel, Dreissena polymorpha: A Resource for Invasive Species Research.</title>
        <authorList>
            <person name="McCartney M.A."/>
            <person name="Auch B."/>
            <person name="Kono T."/>
            <person name="Mallez S."/>
            <person name="Zhang Y."/>
            <person name="Obille A."/>
            <person name="Becker A."/>
            <person name="Abrahante J.E."/>
            <person name="Garbe J."/>
            <person name="Badalamenti J.P."/>
            <person name="Herman A."/>
            <person name="Mangelson H."/>
            <person name="Liachko I."/>
            <person name="Sullivan S."/>
            <person name="Sone E.D."/>
            <person name="Koren S."/>
            <person name="Silverstein K.A.T."/>
            <person name="Beckman K.B."/>
            <person name="Gohl D.M."/>
        </authorList>
    </citation>
    <scope>NUCLEOTIDE SEQUENCE</scope>
    <source>
        <strain evidence="1">Duluth1</strain>
        <tissue evidence="1">Whole animal</tissue>
    </source>
</reference>
<reference evidence="1" key="2">
    <citation type="submission" date="2020-11" db="EMBL/GenBank/DDBJ databases">
        <authorList>
            <person name="McCartney M.A."/>
            <person name="Auch B."/>
            <person name="Kono T."/>
            <person name="Mallez S."/>
            <person name="Becker A."/>
            <person name="Gohl D.M."/>
            <person name="Silverstein K.A.T."/>
            <person name="Koren S."/>
            <person name="Bechman K.B."/>
            <person name="Herman A."/>
            <person name="Abrahante J.E."/>
            <person name="Garbe J."/>
        </authorList>
    </citation>
    <scope>NUCLEOTIDE SEQUENCE</scope>
    <source>
        <strain evidence="1">Duluth1</strain>
        <tissue evidence="1">Whole animal</tissue>
    </source>
</reference>